<gene>
    <name evidence="1" type="ORF">NCTC11801_03742</name>
</gene>
<dbReference type="AlphaFoldDB" id="A0A379FVG1"/>
<dbReference type="GeneID" id="93674378"/>
<dbReference type="Pfam" id="PF10758">
    <property type="entry name" value="DUF2586"/>
    <property type="match status" value="1"/>
</dbReference>
<organism evidence="1 2">
    <name type="scientific">Providencia rettgeri</name>
    <dbReference type="NCBI Taxonomy" id="587"/>
    <lineage>
        <taxon>Bacteria</taxon>
        <taxon>Pseudomonadati</taxon>
        <taxon>Pseudomonadota</taxon>
        <taxon>Gammaproteobacteria</taxon>
        <taxon>Enterobacterales</taxon>
        <taxon>Morganellaceae</taxon>
        <taxon>Providencia</taxon>
    </lineage>
</organism>
<evidence type="ECO:0000313" key="1">
    <source>
        <dbReference type="EMBL" id="SUC32740.1"/>
    </source>
</evidence>
<name>A0A379FVG1_PRORE</name>
<proteinExistence type="predicted"/>
<dbReference type="EMBL" id="UGTZ01000001">
    <property type="protein sequence ID" value="SUC32740.1"/>
    <property type="molecule type" value="Genomic_DNA"/>
</dbReference>
<protein>
    <submittedName>
        <fullName evidence="1">Protein of uncharacterized function (DUF2586)</fullName>
    </submittedName>
</protein>
<evidence type="ECO:0000313" key="2">
    <source>
        <dbReference type="Proteomes" id="UP000254208"/>
    </source>
</evidence>
<accession>A0A379FVG1</accession>
<sequence length="374" mass="41137">MTWPSVQVNQVNQLQGETKEVERTVLFVGTGNTNVGKTVSVNTQTDFDDVLGREDSDLKRNVMAAMNNAGQNWSAYLHVMAVDAEPLDFVDAVIAAQDVASVEGYVLLTAASKEVIDAANTLRETLIAKYGRWVWSIITVDAPTKDESWPDYVARIIALQKGIAAPSVQLVPQLWGKEAGVLAGRLCTRSVTIADTPARVKTGALKDMGATLPLDGTGREIDLATLQALEKNRLSVPMWYPDYDGLYWADGRTLDVEGGDFQNIENLRIVDKVARNVRIRAIAKIGDRSLNSTPNSIETHKSYFARVMREMARSSQINGITFPGECKPPQDSDVVITWMSKTKVAVYFVVRTYECPKGIEASVILDTSLEGQHE</sequence>
<dbReference type="RefSeq" id="WP_115167860.1">
    <property type="nucleotide sequence ID" value="NZ_CP077317.1"/>
</dbReference>
<reference evidence="1 2" key="1">
    <citation type="submission" date="2018-06" db="EMBL/GenBank/DDBJ databases">
        <authorList>
            <consortium name="Pathogen Informatics"/>
            <person name="Doyle S."/>
        </authorList>
    </citation>
    <scope>NUCLEOTIDE SEQUENCE [LARGE SCALE GENOMIC DNA]</scope>
    <source>
        <strain evidence="1 2">NCTC11801</strain>
    </source>
</reference>
<dbReference type="Proteomes" id="UP000254208">
    <property type="component" value="Unassembled WGS sequence"/>
</dbReference>
<dbReference type="InterPro" id="IPR019694">
    <property type="entry name" value="Phage_HP1_Orf23"/>
</dbReference>